<comment type="caution">
    <text evidence="1">The sequence shown here is derived from an EMBL/GenBank/DDBJ whole genome shotgun (WGS) entry which is preliminary data.</text>
</comment>
<protein>
    <submittedName>
        <fullName evidence="1">Uncharacterized protein</fullName>
    </submittedName>
</protein>
<proteinExistence type="predicted"/>
<evidence type="ECO:0000313" key="1">
    <source>
        <dbReference type="EMBL" id="KAI4571641.1"/>
    </source>
</evidence>
<dbReference type="Proteomes" id="UP001057279">
    <property type="component" value="Linkage Group LG16"/>
</dbReference>
<name>A0ACB9UJF1_9CETA</name>
<gene>
    <name evidence="1" type="ORF">MJG53_013747</name>
</gene>
<keyword evidence="2" id="KW-1185">Reference proteome</keyword>
<accession>A0ACB9UJF1</accession>
<dbReference type="EMBL" id="CM043041">
    <property type="protein sequence ID" value="KAI4571641.1"/>
    <property type="molecule type" value="Genomic_DNA"/>
</dbReference>
<reference evidence="1" key="1">
    <citation type="submission" date="2022-03" db="EMBL/GenBank/DDBJ databases">
        <title>Genomic analyses of argali, domestic sheep and their hybrids provide insights into chromosomal evolution, heterosis and genetic basis of agronomic traits.</title>
        <authorList>
            <person name="Li M."/>
        </authorList>
    </citation>
    <scope>NUCLEOTIDE SEQUENCE</scope>
    <source>
        <strain evidence="1">F1 hybrid</strain>
    </source>
</reference>
<sequence length="102" mass="10736">MEETSLRKRRGDEKSIQSSEPKTTSLQKELGLFSGTCIIVGTIIGSGIFISPKSVLSNMEAVGPCLIIWAMCGVLATLGNKDAHPGKDPLLHVGQDVGALSV</sequence>
<organism evidence="1 2">
    <name type="scientific">Ovis ammon polii x Ovis aries</name>
    <dbReference type="NCBI Taxonomy" id="2918886"/>
    <lineage>
        <taxon>Eukaryota</taxon>
        <taxon>Metazoa</taxon>
        <taxon>Chordata</taxon>
        <taxon>Craniata</taxon>
        <taxon>Vertebrata</taxon>
        <taxon>Euteleostomi</taxon>
        <taxon>Mammalia</taxon>
        <taxon>Eutheria</taxon>
        <taxon>Laurasiatheria</taxon>
        <taxon>Artiodactyla</taxon>
        <taxon>Ruminantia</taxon>
        <taxon>Pecora</taxon>
        <taxon>Bovidae</taxon>
        <taxon>Caprinae</taxon>
        <taxon>Ovis</taxon>
    </lineage>
</organism>
<evidence type="ECO:0000313" key="2">
    <source>
        <dbReference type="Proteomes" id="UP001057279"/>
    </source>
</evidence>